<keyword evidence="4" id="KW-1185">Reference proteome</keyword>
<name>A0A2H4VEZ7_9EURY</name>
<dbReference type="RefSeq" id="WP_100906636.1">
    <property type="nucleotide sequence ID" value="NZ_CP017766.1"/>
</dbReference>
<evidence type="ECO:0000313" key="1">
    <source>
        <dbReference type="EMBL" id="AUB56657.1"/>
    </source>
</evidence>
<evidence type="ECO:0000313" key="6">
    <source>
        <dbReference type="Proteomes" id="UP000591058"/>
    </source>
</evidence>
<dbReference type="EMBL" id="CP017768">
    <property type="protein sequence ID" value="AUB59468.1"/>
    <property type="molecule type" value="Genomic_DNA"/>
</dbReference>
<accession>A0A2H4VEZ7</accession>
<dbReference type="Proteomes" id="UP000591058">
    <property type="component" value="Unassembled WGS sequence"/>
</dbReference>
<dbReference type="Proteomes" id="UP000232806">
    <property type="component" value="Chromosome"/>
</dbReference>
<reference evidence="4 5" key="1">
    <citation type="submission" date="2016-10" db="EMBL/GenBank/DDBJ databases">
        <title>Comparative genomics between deep and shallow subseafloor isolates.</title>
        <authorList>
            <person name="Ishii S."/>
            <person name="Miller J.R."/>
            <person name="Sutton G."/>
            <person name="Suzuki S."/>
            <person name="Methe B."/>
            <person name="Inagaki F."/>
            <person name="Imachi H."/>
        </authorList>
    </citation>
    <scope>NUCLEOTIDE SEQUENCE [LARGE SCALE GENOMIC DNA]</scope>
    <source>
        <strain evidence="2 4">A8p</strain>
        <strain evidence="1 5">MO-MB1</strain>
    </source>
</reference>
<organism evidence="1 5">
    <name type="scientific">Methanobacterium subterraneum</name>
    <dbReference type="NCBI Taxonomy" id="59277"/>
    <lineage>
        <taxon>Archaea</taxon>
        <taxon>Methanobacteriati</taxon>
        <taxon>Methanobacteriota</taxon>
        <taxon>Methanomada group</taxon>
        <taxon>Methanobacteria</taxon>
        <taxon>Methanobacteriales</taxon>
        <taxon>Methanobacteriaceae</taxon>
        <taxon>Methanobacterium</taxon>
    </lineage>
</organism>
<dbReference type="EMBL" id="CP017766">
    <property type="protein sequence ID" value="AUB56657.1"/>
    <property type="molecule type" value="Genomic_DNA"/>
</dbReference>
<dbReference type="KEGG" id="msub:BK009_01475"/>
<dbReference type="EMBL" id="JABBYL010000030">
    <property type="protein sequence ID" value="NMO09934.1"/>
    <property type="molecule type" value="Genomic_DNA"/>
</dbReference>
<evidence type="ECO:0000313" key="5">
    <source>
        <dbReference type="Proteomes" id="UP000232806"/>
    </source>
</evidence>
<dbReference type="Proteomes" id="UP000232631">
    <property type="component" value="Chromosome"/>
</dbReference>
<dbReference type="GeneID" id="35124255"/>
<gene>
    <name evidence="1" type="ORF">BK007_12010</name>
    <name evidence="2" type="ORF">BK009_01475</name>
    <name evidence="3" type="ORF">HG719_08860</name>
</gene>
<accession>A0A2H4VMZ6</accession>
<reference evidence="3 6" key="2">
    <citation type="submission" date="2020-04" db="EMBL/GenBank/DDBJ databases">
        <title>Draft genome of Methanobacterium subterraneum isolated from animal feces.</title>
        <authorList>
            <person name="Ouboter H.T."/>
            <person name="Berger S."/>
            <person name="Gungor E."/>
            <person name="Jetten M.S.M."/>
            <person name="Welte C.U."/>
        </authorList>
    </citation>
    <scope>NUCLEOTIDE SEQUENCE [LARGE SCALE GENOMIC DNA]</scope>
    <source>
        <strain evidence="3">HO_2020</strain>
    </source>
</reference>
<evidence type="ECO:0000313" key="4">
    <source>
        <dbReference type="Proteomes" id="UP000232631"/>
    </source>
</evidence>
<proteinExistence type="predicted"/>
<evidence type="ECO:0000313" key="2">
    <source>
        <dbReference type="EMBL" id="AUB59468.1"/>
    </source>
</evidence>
<protein>
    <submittedName>
        <fullName evidence="1">Uncharacterized protein</fullName>
    </submittedName>
</protein>
<evidence type="ECO:0000313" key="3">
    <source>
        <dbReference type="EMBL" id="NMO09934.1"/>
    </source>
</evidence>
<dbReference type="AlphaFoldDB" id="A0A2H4VEZ7"/>
<sequence length="67" mass="7765">MGHKLKDRVRDACFLADPDDLQKSYLRRIDYLNIKSSPVNFSMDGIRELQILVVEMKKELRELKGGA</sequence>